<dbReference type="STRING" id="926556.Echvi_0418"/>
<dbReference type="InterPro" id="IPR015517">
    <property type="entry name" value="dCMP_deaminase-rel"/>
</dbReference>
<dbReference type="InterPro" id="IPR016192">
    <property type="entry name" value="APOBEC/CMP_deaminase_Zn-bd"/>
</dbReference>
<evidence type="ECO:0000256" key="3">
    <source>
        <dbReference type="ARBA" id="ARBA00022801"/>
    </source>
</evidence>
<comment type="similarity">
    <text evidence="1">Belongs to the cytidine and deoxycytidylate deaminase family.</text>
</comment>
<dbReference type="Gene3D" id="3.40.140.10">
    <property type="entry name" value="Cytidine Deaminase, domain 2"/>
    <property type="match status" value="1"/>
</dbReference>
<dbReference type="PROSITE" id="PS00903">
    <property type="entry name" value="CYT_DCMP_DEAMINASES_1"/>
    <property type="match status" value="1"/>
</dbReference>
<feature type="domain" description="CMP/dCMP-type deaminase" evidence="6">
    <location>
        <begin position="262"/>
        <end position="446"/>
    </location>
</feature>
<keyword evidence="8" id="KW-1185">Reference proteome</keyword>
<evidence type="ECO:0000313" key="8">
    <source>
        <dbReference type="Proteomes" id="UP000010796"/>
    </source>
</evidence>
<dbReference type="PANTHER" id="PTHR11086:SF18">
    <property type="entry name" value="DEOXYCYTIDYLATE DEAMINASE"/>
    <property type="match status" value="1"/>
</dbReference>
<name>L0FVL3_ECHVK</name>
<dbReference type="InterPro" id="IPR027417">
    <property type="entry name" value="P-loop_NTPase"/>
</dbReference>
<dbReference type="NCBIfam" id="NF041025">
    <property type="entry name" value="antiphage_deaminase"/>
    <property type="match status" value="1"/>
</dbReference>
<protein>
    <submittedName>
        <fullName evidence="7">Deoxycytidylate deaminase</fullName>
    </submittedName>
</protein>
<evidence type="ECO:0000256" key="5">
    <source>
        <dbReference type="SAM" id="MobiDB-lite"/>
    </source>
</evidence>
<keyword evidence="2" id="KW-0479">Metal-binding</keyword>
<gene>
    <name evidence="7" type="ordered locus">Echvi_0418</name>
</gene>
<evidence type="ECO:0000256" key="4">
    <source>
        <dbReference type="ARBA" id="ARBA00022833"/>
    </source>
</evidence>
<evidence type="ECO:0000313" key="7">
    <source>
        <dbReference type="EMBL" id="AGA76705.1"/>
    </source>
</evidence>
<feature type="region of interest" description="Disordered" evidence="5">
    <location>
        <begin position="1"/>
        <end position="27"/>
    </location>
</feature>
<dbReference type="HOGENOM" id="CLU_029260_0_0_10"/>
<dbReference type="GO" id="GO:0008270">
    <property type="term" value="F:zinc ion binding"/>
    <property type="evidence" value="ECO:0007669"/>
    <property type="project" value="InterPro"/>
</dbReference>
<evidence type="ECO:0000256" key="2">
    <source>
        <dbReference type="ARBA" id="ARBA00022723"/>
    </source>
</evidence>
<dbReference type="PATRIC" id="fig|926556.3.peg.420"/>
<dbReference type="eggNOG" id="COG2131">
    <property type="taxonomic scope" value="Bacteria"/>
</dbReference>
<organism evidence="7 8">
    <name type="scientific">Echinicola vietnamensis (strain DSM 17526 / LMG 23754 / KMM 6221)</name>
    <dbReference type="NCBI Taxonomy" id="926556"/>
    <lineage>
        <taxon>Bacteria</taxon>
        <taxon>Pseudomonadati</taxon>
        <taxon>Bacteroidota</taxon>
        <taxon>Cytophagia</taxon>
        <taxon>Cytophagales</taxon>
        <taxon>Cyclobacteriaceae</taxon>
        <taxon>Echinicola</taxon>
    </lineage>
</organism>
<evidence type="ECO:0000256" key="1">
    <source>
        <dbReference type="ARBA" id="ARBA00006576"/>
    </source>
</evidence>
<dbReference type="Gene3D" id="3.40.50.300">
    <property type="entry name" value="P-loop containing nucleotide triphosphate hydrolases"/>
    <property type="match status" value="1"/>
</dbReference>
<dbReference type="EMBL" id="CP003346">
    <property type="protein sequence ID" value="AGA76705.1"/>
    <property type="molecule type" value="Genomic_DNA"/>
</dbReference>
<keyword evidence="4" id="KW-0862">Zinc</keyword>
<dbReference type="Proteomes" id="UP000010796">
    <property type="component" value="Chromosome"/>
</dbReference>
<dbReference type="GO" id="GO:0005737">
    <property type="term" value="C:cytoplasm"/>
    <property type="evidence" value="ECO:0007669"/>
    <property type="project" value="TreeGrafter"/>
</dbReference>
<accession>L0FVL3</accession>
<dbReference type="RefSeq" id="WP_015264272.1">
    <property type="nucleotide sequence ID" value="NC_019904.1"/>
</dbReference>
<dbReference type="Pfam" id="PF00383">
    <property type="entry name" value="dCMP_cyt_deam_1"/>
    <property type="match status" value="1"/>
</dbReference>
<evidence type="ECO:0000259" key="6">
    <source>
        <dbReference type="PROSITE" id="PS51747"/>
    </source>
</evidence>
<dbReference type="SUPFAM" id="SSF53927">
    <property type="entry name" value="Cytidine deaminase-like"/>
    <property type="match status" value="1"/>
</dbReference>
<reference evidence="8" key="1">
    <citation type="submission" date="2012-02" db="EMBL/GenBank/DDBJ databases">
        <title>The complete genome of Echinicola vietnamensis DSM 17526.</title>
        <authorList>
            <person name="Lucas S."/>
            <person name="Copeland A."/>
            <person name="Lapidus A."/>
            <person name="Glavina del Rio T."/>
            <person name="Dalin E."/>
            <person name="Tice H."/>
            <person name="Bruce D."/>
            <person name="Goodwin L."/>
            <person name="Pitluck S."/>
            <person name="Peters L."/>
            <person name="Ovchinnikova G."/>
            <person name="Teshima H."/>
            <person name="Kyrpides N."/>
            <person name="Mavromatis K."/>
            <person name="Ivanova N."/>
            <person name="Brettin T."/>
            <person name="Detter J.C."/>
            <person name="Han C."/>
            <person name="Larimer F."/>
            <person name="Land M."/>
            <person name="Hauser L."/>
            <person name="Markowitz V."/>
            <person name="Cheng J.-F."/>
            <person name="Hugenholtz P."/>
            <person name="Woyke T."/>
            <person name="Wu D."/>
            <person name="Brambilla E."/>
            <person name="Klenk H.-P."/>
            <person name="Eisen J.A."/>
        </authorList>
    </citation>
    <scope>NUCLEOTIDE SEQUENCE [LARGE SCALE GENOMIC DNA]</scope>
    <source>
        <strain evidence="8">DSM 17526 / LMG 23754 / KMM 6221</strain>
    </source>
</reference>
<proteinExistence type="inferred from homology"/>
<keyword evidence="3" id="KW-0378">Hydrolase</keyword>
<dbReference type="KEGG" id="evi:Echvi_0418"/>
<dbReference type="OrthoDB" id="9788517at2"/>
<dbReference type="AlphaFoldDB" id="L0FVL3"/>
<dbReference type="InterPro" id="IPR016193">
    <property type="entry name" value="Cytidine_deaminase-like"/>
</dbReference>
<dbReference type="PANTHER" id="PTHR11086">
    <property type="entry name" value="DEOXYCYTIDYLATE DEAMINASE-RELATED"/>
    <property type="match status" value="1"/>
</dbReference>
<dbReference type="GO" id="GO:0004132">
    <property type="term" value="F:dCMP deaminase activity"/>
    <property type="evidence" value="ECO:0007669"/>
    <property type="project" value="TreeGrafter"/>
</dbReference>
<dbReference type="InterPro" id="IPR002125">
    <property type="entry name" value="CMP_dCMP_dom"/>
</dbReference>
<feature type="compositionally biased region" description="Basic and acidic residues" evidence="5">
    <location>
        <begin position="15"/>
        <end position="27"/>
    </location>
</feature>
<dbReference type="PROSITE" id="PS51747">
    <property type="entry name" value="CYT_DCMP_DEAMINASES_2"/>
    <property type="match status" value="1"/>
</dbReference>
<sequence>MGQPALKIQDDLEENKDKQKGITSREKVENTETEEIVLGVCSPIGSLKIEVIEELKNTLSYVYGYEVKTIKLSDLIIKHQFGPSKSLTGKTQKYSDLLHKINEGNRLREEYTRSILADLAIQEINRDRYERCNISPSEVKNGNYSEKLKGNRVCYVIDSLKNLEELYLFRKIYRSIFYSFSIFSSREERIEKLKGNELSHNEAIELIDKDEFENRQNGQNVRETFIESDFFFRVSSANKEEIKEKIERYLHLIFNSKVVTPLPHEQAMYIAKSVAGNSSCLSRQVGASITDEKGEIIAKGWNDVPKYGGGLYNEGSSIDHRCFLSGVCSNDKEKDQLAKAIADELNRSGLDLSAKQQNNLENVIRKSKIKDLLEFSRSVHAEMHAIISGSQISSNRMVNGKLFCTTYPCHNCARHIIVAGIKEVYYIEPYIKSLCTKLHEDAITEDEKDDKKVRILIYDGVAPRRFLEFFTKKLERKNSNGDLIKPKLNTLKPKNRLTLQALDVLEHQTTHVLNDLKFFENNEKEE</sequence>